<comment type="caution">
    <text evidence="9">The sequence shown here is derived from an EMBL/GenBank/DDBJ whole genome shotgun (WGS) entry which is preliminary data.</text>
</comment>
<evidence type="ECO:0000313" key="18">
    <source>
        <dbReference type="Proteomes" id="UP000433483"/>
    </source>
</evidence>
<feature type="transmembrane region" description="Helical" evidence="7">
    <location>
        <begin position="338"/>
        <end position="355"/>
    </location>
</feature>
<name>A0A6A3IW83_9STRA</name>
<dbReference type="EMBL" id="QXGD01001039">
    <property type="protein sequence ID" value="KAE9216594.1"/>
    <property type="molecule type" value="Genomic_DNA"/>
</dbReference>
<feature type="transmembrane region" description="Helical" evidence="7">
    <location>
        <begin position="274"/>
        <end position="291"/>
    </location>
</feature>
<evidence type="ECO:0000313" key="8">
    <source>
        <dbReference type="EMBL" id="KAE8931589.1"/>
    </source>
</evidence>
<dbReference type="EMBL" id="QXGB01001778">
    <property type="protein sequence ID" value="KAE9185684.1"/>
    <property type="molecule type" value="Genomic_DNA"/>
</dbReference>
<dbReference type="EMBL" id="QXGE01001805">
    <property type="protein sequence ID" value="KAE9288072.1"/>
    <property type="molecule type" value="Genomic_DNA"/>
</dbReference>
<evidence type="ECO:0000313" key="20">
    <source>
        <dbReference type="Proteomes" id="UP000440367"/>
    </source>
</evidence>
<gene>
    <name evidence="16" type="ORF">PF001_g20685</name>
    <name evidence="15" type="ORF">PF002_g17025</name>
    <name evidence="14" type="ORF">PF004_g20929</name>
    <name evidence="13" type="ORF">PF005_g21152</name>
    <name evidence="12" type="ORF">PF006_g19903</name>
    <name evidence="11" type="ORF">PF007_g21157</name>
    <name evidence="8" type="ORF">PF009_g18353</name>
    <name evidence="10" type="ORF">PF010_g20476</name>
    <name evidence="9" type="ORF">PF011_g19991</name>
</gene>
<keyword evidence="3 7" id="KW-0812">Transmembrane</keyword>
<dbReference type="Proteomes" id="UP000460718">
    <property type="component" value="Unassembled WGS sequence"/>
</dbReference>
<dbReference type="OrthoDB" id="197206at2759"/>
<keyword evidence="4 7" id="KW-1133">Transmembrane helix</keyword>
<dbReference type="AlphaFoldDB" id="A0A6A3IW83"/>
<dbReference type="EMBL" id="QXGF01001221">
    <property type="protein sequence ID" value="KAE8931589.1"/>
    <property type="molecule type" value="Genomic_DNA"/>
</dbReference>
<organism evidence="9 23">
    <name type="scientific">Phytophthora fragariae</name>
    <dbReference type="NCBI Taxonomy" id="53985"/>
    <lineage>
        <taxon>Eukaryota</taxon>
        <taxon>Sar</taxon>
        <taxon>Stramenopiles</taxon>
        <taxon>Oomycota</taxon>
        <taxon>Peronosporomycetes</taxon>
        <taxon>Peronosporales</taxon>
        <taxon>Peronosporaceae</taxon>
        <taxon>Phytophthora</taxon>
    </lineage>
</organism>
<evidence type="ECO:0000313" key="22">
    <source>
        <dbReference type="Proteomes" id="UP000441208"/>
    </source>
</evidence>
<accession>A0A6A3IW83</accession>
<evidence type="ECO:0000313" key="10">
    <source>
        <dbReference type="EMBL" id="KAE9085385.1"/>
    </source>
</evidence>
<dbReference type="Proteomes" id="UP000433483">
    <property type="component" value="Unassembled WGS sequence"/>
</dbReference>
<dbReference type="Proteomes" id="UP000440732">
    <property type="component" value="Unassembled WGS sequence"/>
</dbReference>
<reference evidence="23 24" key="1">
    <citation type="submission" date="2018-09" db="EMBL/GenBank/DDBJ databases">
        <title>Genomic investigation of the strawberry pathogen Phytophthora fragariae indicates pathogenicity is determined by transcriptional variation in three key races.</title>
        <authorList>
            <person name="Adams T.M."/>
            <person name="Armitage A.D."/>
            <person name="Sobczyk M.K."/>
            <person name="Bates H.J."/>
            <person name="Dunwell J.M."/>
            <person name="Nellist C.F."/>
            <person name="Harrison R.J."/>
        </authorList>
    </citation>
    <scope>NUCLEOTIDE SEQUENCE [LARGE SCALE GENOMIC DNA]</scope>
    <source>
        <strain evidence="16 19">A4</strain>
        <strain evidence="15 20">BC-1</strain>
        <strain evidence="14 24">BC-23</strain>
        <strain evidence="13 18">NOV-27</strain>
        <strain evidence="12 21">NOV-5</strain>
        <strain evidence="11 22">NOV-71</strain>
        <strain evidence="8 17">NOV-9</strain>
        <strain evidence="10 25">ONT-3</strain>
        <strain evidence="9 23">SCRP245</strain>
    </source>
</reference>
<feature type="transmembrane region" description="Helical" evidence="7">
    <location>
        <begin position="187"/>
        <end position="208"/>
    </location>
</feature>
<evidence type="ECO:0000256" key="6">
    <source>
        <dbReference type="SAM" id="MobiDB-lite"/>
    </source>
</evidence>
<keyword evidence="2" id="KW-0813">Transport</keyword>
<evidence type="ECO:0000256" key="4">
    <source>
        <dbReference type="ARBA" id="ARBA00022989"/>
    </source>
</evidence>
<dbReference type="EMBL" id="QXGA01001694">
    <property type="protein sequence ID" value="KAE9112755.1"/>
    <property type="molecule type" value="Genomic_DNA"/>
</dbReference>
<dbReference type="Gene3D" id="1.20.1250.20">
    <property type="entry name" value="MFS general substrate transporter like domains"/>
    <property type="match status" value="1"/>
</dbReference>
<keyword evidence="5 7" id="KW-0472">Membrane</keyword>
<dbReference type="Proteomes" id="UP000440367">
    <property type="component" value="Unassembled WGS sequence"/>
</dbReference>
<evidence type="ECO:0000313" key="14">
    <source>
        <dbReference type="EMBL" id="KAE9193743.1"/>
    </source>
</evidence>
<evidence type="ECO:0000313" key="24">
    <source>
        <dbReference type="Proteomes" id="UP000476176"/>
    </source>
</evidence>
<evidence type="ECO:0000313" key="17">
    <source>
        <dbReference type="Proteomes" id="UP000429523"/>
    </source>
</evidence>
<sequence length="479" mass="52126">MLDNTPKELEAGNYDNQASPTFKGERKSVVGASIPHLLMISMPRMAIRMAWTAQWSALGPYLGTMMPKYAVQLAQIIGPVTGILVAPTVGAFSDHSTNKWGRRRPFLLYGAIASAICWTAMGYTRQIGDALGDYGTGKKGEPTDRTWTIFFTILFYVWMDITVNVVQTPLNLLISDFAGERQTLGAALGQGWSALGAVMVSSYIYAFGAAHLTLRWFLSMLSVVMVTTVAVACFFSQEKPREKLEQQPSETSWVFVKKAFESIYNGFKTLPGELFKYCIIVFCVLYGYTAYNGNKGQFFGIEVYGGSAKGANICAPDCSAAQDAYNRGVRVAGGYTDLIFSLLGYVYSWALPWVVKRFGAKWVLAASLVPLSLLMVMAFSMNVELNVGIVIITAVSLTTIMALNVPLIVHVVGGNVDIGVYVGVLNAANCLGQLLNFAIGAGIVGTSMGYKLPVFLGGVMSFVGMIFTILFFKVKMYSM</sequence>
<feature type="transmembrane region" description="Helical" evidence="7">
    <location>
        <begin position="106"/>
        <end position="127"/>
    </location>
</feature>
<feature type="transmembrane region" description="Helical" evidence="7">
    <location>
        <begin position="362"/>
        <end position="381"/>
    </location>
</feature>
<dbReference type="GO" id="GO:0016020">
    <property type="term" value="C:membrane"/>
    <property type="evidence" value="ECO:0007669"/>
    <property type="project" value="UniProtKB-SubCell"/>
</dbReference>
<evidence type="ECO:0000256" key="2">
    <source>
        <dbReference type="ARBA" id="ARBA00022448"/>
    </source>
</evidence>
<feature type="compositionally biased region" description="Basic and acidic residues" evidence="6">
    <location>
        <begin position="1"/>
        <end position="10"/>
    </location>
</feature>
<feature type="transmembrane region" description="Helical" evidence="7">
    <location>
        <begin position="387"/>
        <end position="409"/>
    </location>
</feature>
<evidence type="ECO:0000313" key="23">
    <source>
        <dbReference type="Proteomes" id="UP000460718"/>
    </source>
</evidence>
<dbReference type="InterPro" id="IPR036259">
    <property type="entry name" value="MFS_trans_sf"/>
</dbReference>
<evidence type="ECO:0000256" key="3">
    <source>
        <dbReference type="ARBA" id="ARBA00022692"/>
    </source>
</evidence>
<dbReference type="GO" id="GO:0008506">
    <property type="term" value="F:sucrose:proton symporter activity"/>
    <property type="evidence" value="ECO:0007669"/>
    <property type="project" value="TreeGrafter"/>
</dbReference>
<dbReference type="PANTHER" id="PTHR19432">
    <property type="entry name" value="SUGAR TRANSPORTER"/>
    <property type="match status" value="1"/>
</dbReference>
<feature type="transmembrane region" description="Helical" evidence="7">
    <location>
        <begin position="69"/>
        <end position="94"/>
    </location>
</feature>
<evidence type="ECO:0000313" key="16">
    <source>
        <dbReference type="EMBL" id="KAE9288072.1"/>
    </source>
</evidence>
<evidence type="ECO:0000313" key="19">
    <source>
        <dbReference type="Proteomes" id="UP000437068"/>
    </source>
</evidence>
<evidence type="ECO:0000256" key="5">
    <source>
        <dbReference type="ARBA" id="ARBA00023136"/>
    </source>
</evidence>
<evidence type="ECO:0000256" key="1">
    <source>
        <dbReference type="ARBA" id="ARBA00004141"/>
    </source>
</evidence>
<feature type="transmembrane region" description="Helical" evidence="7">
    <location>
        <begin position="214"/>
        <end position="235"/>
    </location>
</feature>
<evidence type="ECO:0000313" key="21">
    <source>
        <dbReference type="Proteomes" id="UP000440732"/>
    </source>
</evidence>
<evidence type="ECO:0000256" key="7">
    <source>
        <dbReference type="SAM" id="Phobius"/>
    </source>
</evidence>
<evidence type="ECO:0000313" key="25">
    <source>
        <dbReference type="Proteomes" id="UP000488956"/>
    </source>
</evidence>
<dbReference type="EMBL" id="QXFZ01001760">
    <property type="protein sequence ID" value="KAE9085412.1"/>
    <property type="molecule type" value="Genomic_DNA"/>
</dbReference>
<evidence type="ECO:0000313" key="11">
    <source>
        <dbReference type="EMBL" id="KAE9085412.1"/>
    </source>
</evidence>
<feature type="transmembrane region" description="Helical" evidence="7">
    <location>
        <begin position="450"/>
        <end position="472"/>
    </location>
</feature>
<feature type="transmembrane region" description="Helical" evidence="7">
    <location>
        <begin position="421"/>
        <end position="444"/>
    </location>
</feature>
<dbReference type="EMBL" id="QXGC01001922">
    <property type="protein sequence ID" value="KAE9193743.1"/>
    <property type="molecule type" value="Genomic_DNA"/>
</dbReference>
<dbReference type="PANTHER" id="PTHR19432:SF26">
    <property type="entry name" value="MAJOR FACILITATOR SUPERFAMILY (MFS) PROFILE DOMAIN-CONTAINING PROTEIN"/>
    <property type="match status" value="1"/>
</dbReference>
<keyword evidence="18" id="KW-1185">Reference proteome</keyword>
<dbReference type="EMBL" id="QXFX01001747">
    <property type="protein sequence ID" value="KAE9085385.1"/>
    <property type="molecule type" value="Genomic_DNA"/>
</dbReference>
<dbReference type="Proteomes" id="UP000429523">
    <property type="component" value="Unassembled WGS sequence"/>
</dbReference>
<dbReference type="Proteomes" id="UP000437068">
    <property type="component" value="Unassembled WGS sequence"/>
</dbReference>
<protein>
    <recommendedName>
        <fullName evidence="26">Major facilitator superfamily (MFS) profile domain-containing protein</fullName>
    </recommendedName>
</protein>
<evidence type="ECO:0000313" key="9">
    <source>
        <dbReference type="EMBL" id="KAE8986430.1"/>
    </source>
</evidence>
<evidence type="ECO:0000313" key="15">
    <source>
        <dbReference type="EMBL" id="KAE9216594.1"/>
    </source>
</evidence>
<dbReference type="SUPFAM" id="SSF103473">
    <property type="entry name" value="MFS general substrate transporter"/>
    <property type="match status" value="1"/>
</dbReference>
<dbReference type="Pfam" id="PF13347">
    <property type="entry name" value="MFS_2"/>
    <property type="match status" value="1"/>
</dbReference>
<evidence type="ECO:0008006" key="26">
    <source>
        <dbReference type="Google" id="ProtNLM"/>
    </source>
</evidence>
<evidence type="ECO:0000313" key="12">
    <source>
        <dbReference type="EMBL" id="KAE9112755.1"/>
    </source>
</evidence>
<dbReference type="EMBL" id="QXFW01001740">
    <property type="protein sequence ID" value="KAE8986430.1"/>
    <property type="molecule type" value="Genomic_DNA"/>
</dbReference>
<dbReference type="Proteomes" id="UP000476176">
    <property type="component" value="Unassembled WGS sequence"/>
</dbReference>
<evidence type="ECO:0000313" key="13">
    <source>
        <dbReference type="EMBL" id="KAE9185684.1"/>
    </source>
</evidence>
<dbReference type="Proteomes" id="UP000441208">
    <property type="component" value="Unassembled WGS sequence"/>
</dbReference>
<feature type="region of interest" description="Disordered" evidence="6">
    <location>
        <begin position="1"/>
        <end position="20"/>
    </location>
</feature>
<feature type="transmembrane region" description="Helical" evidence="7">
    <location>
        <begin position="147"/>
        <end position="166"/>
    </location>
</feature>
<proteinExistence type="predicted"/>
<dbReference type="Proteomes" id="UP000488956">
    <property type="component" value="Unassembled WGS sequence"/>
</dbReference>
<comment type="subcellular location">
    <subcellularLocation>
        <location evidence="1">Membrane</location>
        <topology evidence="1">Multi-pass membrane protein</topology>
    </subcellularLocation>
</comment>